<protein>
    <submittedName>
        <fullName evidence="2">Uncharacterized protein</fullName>
    </submittedName>
</protein>
<organism evidence="2 3">
    <name type="scientific">Saguinus oedipus</name>
    <name type="common">Cotton-top tamarin</name>
    <name type="synonym">Oedipomidas oedipus</name>
    <dbReference type="NCBI Taxonomy" id="9490"/>
    <lineage>
        <taxon>Eukaryota</taxon>
        <taxon>Metazoa</taxon>
        <taxon>Chordata</taxon>
        <taxon>Craniata</taxon>
        <taxon>Vertebrata</taxon>
        <taxon>Euteleostomi</taxon>
        <taxon>Mammalia</taxon>
        <taxon>Eutheria</taxon>
        <taxon>Euarchontoglires</taxon>
        <taxon>Primates</taxon>
        <taxon>Haplorrhini</taxon>
        <taxon>Platyrrhini</taxon>
        <taxon>Cebidae</taxon>
        <taxon>Callitrichinae</taxon>
        <taxon>Saguinus</taxon>
    </lineage>
</organism>
<reference evidence="2 3" key="1">
    <citation type="submission" date="2023-05" db="EMBL/GenBank/DDBJ databases">
        <title>B98-5 Cell Line De Novo Hybrid Assembly: An Optical Mapping Approach.</title>
        <authorList>
            <person name="Kananen K."/>
            <person name="Auerbach J.A."/>
            <person name="Kautto E."/>
            <person name="Blachly J.S."/>
        </authorList>
    </citation>
    <scope>NUCLEOTIDE SEQUENCE [LARGE SCALE GENOMIC DNA]</scope>
    <source>
        <strain evidence="2">B95-8</strain>
        <tissue evidence="2">Cell line</tissue>
    </source>
</reference>
<name>A0ABQ9WCP7_SAGOE</name>
<dbReference type="EMBL" id="JASSZA010000001">
    <property type="protein sequence ID" value="KAK2119389.1"/>
    <property type="molecule type" value="Genomic_DNA"/>
</dbReference>
<comment type="caution">
    <text evidence="2">The sequence shown here is derived from an EMBL/GenBank/DDBJ whole genome shotgun (WGS) entry which is preliminary data.</text>
</comment>
<keyword evidence="3" id="KW-1185">Reference proteome</keyword>
<feature type="region of interest" description="Disordered" evidence="1">
    <location>
        <begin position="1"/>
        <end position="37"/>
    </location>
</feature>
<accession>A0ABQ9WCP7</accession>
<sequence>MSWRLRRNSEKEKITARWPQKSLQREIGNGDEGTASSIAEDLWEESCSDDSCDGIAANNFANMRLPSQSGKAVGPTPSADT</sequence>
<evidence type="ECO:0000256" key="1">
    <source>
        <dbReference type="SAM" id="MobiDB-lite"/>
    </source>
</evidence>
<dbReference type="Proteomes" id="UP001266305">
    <property type="component" value="Unassembled WGS sequence"/>
</dbReference>
<evidence type="ECO:0000313" key="3">
    <source>
        <dbReference type="Proteomes" id="UP001266305"/>
    </source>
</evidence>
<gene>
    <name evidence="2" type="ORF">P7K49_000775</name>
</gene>
<evidence type="ECO:0000313" key="2">
    <source>
        <dbReference type="EMBL" id="KAK2119389.1"/>
    </source>
</evidence>
<proteinExistence type="predicted"/>